<organism evidence="2 3">
    <name type="scientific">Polypterus senegalus</name>
    <name type="common">Senegal bichir</name>
    <dbReference type="NCBI Taxonomy" id="55291"/>
    <lineage>
        <taxon>Eukaryota</taxon>
        <taxon>Metazoa</taxon>
        <taxon>Chordata</taxon>
        <taxon>Craniata</taxon>
        <taxon>Vertebrata</taxon>
        <taxon>Euteleostomi</taxon>
        <taxon>Actinopterygii</taxon>
        <taxon>Polypteriformes</taxon>
        <taxon>Polypteridae</taxon>
        <taxon>Polypterus</taxon>
    </lineage>
</organism>
<feature type="non-terminal residue" evidence="2">
    <location>
        <position position="304"/>
    </location>
</feature>
<dbReference type="PANTHER" id="PTHR46331">
    <property type="entry name" value="VALACYCLOVIR HYDROLASE"/>
    <property type="match status" value="1"/>
</dbReference>
<protein>
    <submittedName>
        <fullName evidence="2">BPHL hydrolase</fullName>
    </submittedName>
</protein>
<dbReference type="InterPro" id="IPR029058">
    <property type="entry name" value="AB_hydrolase_fold"/>
</dbReference>
<keyword evidence="3" id="KW-1185">Reference proteome</keyword>
<reference evidence="2 3" key="1">
    <citation type="journal article" date="2021" name="Cell">
        <title>Tracing the genetic footprints of vertebrate landing in non-teleost ray-finned fishes.</title>
        <authorList>
            <person name="Bi X."/>
            <person name="Wang K."/>
            <person name="Yang L."/>
            <person name="Pan H."/>
            <person name="Jiang H."/>
            <person name="Wei Q."/>
            <person name="Fang M."/>
            <person name="Yu H."/>
            <person name="Zhu C."/>
            <person name="Cai Y."/>
            <person name="He Y."/>
            <person name="Gan X."/>
            <person name="Zeng H."/>
            <person name="Yu D."/>
            <person name="Zhu Y."/>
            <person name="Jiang H."/>
            <person name="Qiu Q."/>
            <person name="Yang H."/>
            <person name="Zhang Y.E."/>
            <person name="Wang W."/>
            <person name="Zhu M."/>
            <person name="He S."/>
            <person name="Zhang G."/>
        </authorList>
    </citation>
    <scope>NUCLEOTIDE SEQUENCE [LARGE SCALE GENOMIC DNA]</scope>
    <source>
        <strain evidence="2">Bchr_013</strain>
    </source>
</reference>
<dbReference type="SUPFAM" id="SSF53474">
    <property type="entry name" value="alpha/beta-Hydrolases"/>
    <property type="match status" value="1"/>
</dbReference>
<proteinExistence type="predicted"/>
<dbReference type="Pfam" id="PF00561">
    <property type="entry name" value="Abhydrolase_1"/>
    <property type="match status" value="2"/>
</dbReference>
<dbReference type="PANTHER" id="PTHR46331:SF2">
    <property type="entry name" value="VALACYCLOVIR HYDROLASE"/>
    <property type="match status" value="1"/>
</dbReference>
<keyword evidence="2" id="KW-0378">Hydrolase</keyword>
<evidence type="ECO:0000313" key="2">
    <source>
        <dbReference type="EMBL" id="KAG2458563.1"/>
    </source>
</evidence>
<gene>
    <name evidence="2" type="primary">Bphl</name>
    <name evidence="2" type="ORF">GTO96_0018201</name>
</gene>
<feature type="domain" description="AB hydrolase-1" evidence="1">
    <location>
        <begin position="223"/>
        <end position="287"/>
    </location>
</feature>
<dbReference type="EMBL" id="JAATIS010007298">
    <property type="protein sequence ID" value="KAG2458563.1"/>
    <property type="molecule type" value="Genomic_DNA"/>
</dbReference>
<dbReference type="Proteomes" id="UP000886611">
    <property type="component" value="Unassembled WGS sequence"/>
</dbReference>
<name>A0A8X8BI68_POLSE</name>
<feature type="non-terminal residue" evidence="2">
    <location>
        <position position="1"/>
    </location>
</feature>
<evidence type="ECO:0000259" key="1">
    <source>
        <dbReference type="Pfam" id="PF00561"/>
    </source>
</evidence>
<dbReference type="InterPro" id="IPR000073">
    <property type="entry name" value="AB_hydrolase_1"/>
</dbReference>
<comment type="caution">
    <text evidence="2">The sequence shown here is derived from an EMBL/GenBank/DDBJ whole genome shotgun (WGS) entry which is preliminary data.</text>
</comment>
<evidence type="ECO:0000313" key="3">
    <source>
        <dbReference type="Proteomes" id="UP000886611"/>
    </source>
</evidence>
<sequence>MDTTKLVNTQLKNFRTNSVSPCSFSCAWPPQFLRISGYELWIARTDGSSSQTIIRHKTSHHMTSSSVPTTQYLKLKRDDGLGSSHTDFGPQLDYLNKEYFTVVAWDPRGYGNSIPPERDFPLDFFSRDAGDAVALMKALSFNKFSMLGWSDGGITALIAAAVYPSVVNKMVVWGANAYVTQEDLQLYNAVRDVSTWSEKMRKPMEKIYGPEYFAKTWLKWVEGISQFALQPEGNICREMLPQIVCPTLIIHGQKDPMVPDFHPEFLHKHIKNSRLHLMPEGKHNLHLRFSKDFNKLVEEFLLER</sequence>
<accession>A0A8X8BI68</accession>
<dbReference type="AlphaFoldDB" id="A0A8X8BI68"/>
<dbReference type="Gene3D" id="3.40.50.1820">
    <property type="entry name" value="alpha/beta hydrolase"/>
    <property type="match status" value="1"/>
</dbReference>
<dbReference type="GO" id="GO:0017171">
    <property type="term" value="F:serine hydrolase activity"/>
    <property type="evidence" value="ECO:0007669"/>
    <property type="project" value="TreeGrafter"/>
</dbReference>
<feature type="domain" description="AB hydrolase-1" evidence="1">
    <location>
        <begin position="81"/>
        <end position="201"/>
    </location>
</feature>